<dbReference type="InterPro" id="IPR001296">
    <property type="entry name" value="Glyco_trans_1"/>
</dbReference>
<dbReference type="RefSeq" id="WP_091987490.1">
    <property type="nucleotide sequence ID" value="NZ_FOLO01000034.1"/>
</dbReference>
<sequence>MQILMVAAENDAIKGAKVGGVADVVRDVPTALAQLGHDVDVIIPDYGNYAQNYESNVIATFQVPFCGHHEEVVLAQLFIQSGAQKVRQFVLSHPLFTSGGIGRVYLDDPSDRPFASDATKYALFCAAVSEALQAKHLIRPDVLHLHDWHSALITILSEYSRRYESLKTIHMVYTVHNLALQGIRPFHNDESSLEHWFPSLSYDGQVICDPRYFHCLNPMRAAINLADKVHLVSPTYALEVLHTSEHENGFFGGEGLERDLKQAQEQNKLSGILNGCDYDDETVAPITLSALLNQSKQAVKAWMAQSSELKTVHYLASEQIKNWLKKSDFKGPLVTSIGRLTDQKVLLLRKKMNDTDVFSDLLQSLANAGGKMILLGSGDVQIEFEFMQLMAKHDNFLFLNGYDQALSEYLYHLGDLFLMPSSFEPCGISQMLALKAGQPCLVHSVGGLKDTVKHLENGFCFDGESITEQQYNLIHVLKVALDVFNNQEDKWCKLTKQAKEERFSWHRSANLYVSELYQHRK</sequence>
<evidence type="ECO:0000256" key="4">
    <source>
        <dbReference type="ARBA" id="ARBA00022679"/>
    </source>
</evidence>
<dbReference type="GO" id="GO:0005978">
    <property type="term" value="P:glycogen biosynthetic process"/>
    <property type="evidence" value="ECO:0007669"/>
    <property type="project" value="TreeGrafter"/>
</dbReference>
<dbReference type="AlphaFoldDB" id="A0A1I1PQL8"/>
<keyword evidence="3" id="KW-0328">Glycosyltransferase</keyword>
<dbReference type="GO" id="GO:0009011">
    <property type="term" value="F:alpha-1,4-glucan glucosyltransferase (ADP-glucose donor) activity"/>
    <property type="evidence" value="ECO:0007669"/>
    <property type="project" value="UniProtKB-EC"/>
</dbReference>
<evidence type="ECO:0000313" key="7">
    <source>
        <dbReference type="EMBL" id="SFD12194.1"/>
    </source>
</evidence>
<dbReference type="PANTHER" id="PTHR45825">
    <property type="entry name" value="GRANULE-BOUND STARCH SYNTHASE 1, CHLOROPLASTIC/AMYLOPLASTIC"/>
    <property type="match status" value="1"/>
</dbReference>
<comment type="catalytic activity">
    <reaction evidence="1">
        <text>[(1-&gt;4)-alpha-D-glucosyl](n) + ADP-alpha-D-glucose = [(1-&gt;4)-alpha-D-glucosyl](n+1) + ADP + H(+)</text>
        <dbReference type="Rhea" id="RHEA:18189"/>
        <dbReference type="Rhea" id="RHEA-COMP:9584"/>
        <dbReference type="Rhea" id="RHEA-COMP:9587"/>
        <dbReference type="ChEBI" id="CHEBI:15378"/>
        <dbReference type="ChEBI" id="CHEBI:15444"/>
        <dbReference type="ChEBI" id="CHEBI:57498"/>
        <dbReference type="ChEBI" id="CHEBI:456216"/>
        <dbReference type="EC" id="2.4.1.21"/>
    </reaction>
</comment>
<dbReference type="CDD" id="cd03791">
    <property type="entry name" value="GT5_Glycogen_synthase_DULL1-like"/>
    <property type="match status" value="1"/>
</dbReference>
<dbReference type="GO" id="GO:0005829">
    <property type="term" value="C:cytosol"/>
    <property type="evidence" value="ECO:0007669"/>
    <property type="project" value="TreeGrafter"/>
</dbReference>
<evidence type="ECO:0000259" key="6">
    <source>
        <dbReference type="Pfam" id="PF08323"/>
    </source>
</evidence>
<accession>A0A1I1PQL8</accession>
<dbReference type="Pfam" id="PF08323">
    <property type="entry name" value="Glyco_transf_5"/>
    <property type="match status" value="1"/>
</dbReference>
<protein>
    <recommendedName>
        <fullName evidence="2">starch synthase</fullName>
        <ecNumber evidence="2">2.4.1.21</ecNumber>
    </recommendedName>
</protein>
<keyword evidence="8" id="KW-1185">Reference proteome</keyword>
<evidence type="ECO:0000256" key="1">
    <source>
        <dbReference type="ARBA" id="ARBA00001478"/>
    </source>
</evidence>
<dbReference type="Gene3D" id="3.40.50.2000">
    <property type="entry name" value="Glycogen Phosphorylase B"/>
    <property type="match status" value="2"/>
</dbReference>
<keyword evidence="4" id="KW-0808">Transferase</keyword>
<dbReference type="EC" id="2.4.1.21" evidence="2"/>
<dbReference type="EMBL" id="FOLO01000034">
    <property type="protein sequence ID" value="SFD12194.1"/>
    <property type="molecule type" value="Genomic_DNA"/>
</dbReference>
<dbReference type="PANTHER" id="PTHR45825:SF11">
    <property type="entry name" value="ALPHA AMYLASE DOMAIN-CONTAINING PROTEIN"/>
    <property type="match status" value="1"/>
</dbReference>
<dbReference type="Pfam" id="PF00534">
    <property type="entry name" value="Glycos_transf_1"/>
    <property type="match status" value="1"/>
</dbReference>
<reference evidence="7 8" key="1">
    <citation type="submission" date="2016-10" db="EMBL/GenBank/DDBJ databases">
        <authorList>
            <person name="de Groot N.N."/>
        </authorList>
    </citation>
    <scope>NUCLEOTIDE SEQUENCE [LARGE SCALE GENOMIC DNA]</scope>
    <source>
        <strain evidence="7 8">DSM 6059</strain>
    </source>
</reference>
<evidence type="ECO:0000256" key="3">
    <source>
        <dbReference type="ARBA" id="ARBA00022676"/>
    </source>
</evidence>
<dbReference type="Proteomes" id="UP000198862">
    <property type="component" value="Unassembled WGS sequence"/>
</dbReference>
<evidence type="ECO:0000313" key="8">
    <source>
        <dbReference type="Proteomes" id="UP000198862"/>
    </source>
</evidence>
<gene>
    <name evidence="7" type="ORF">SAMN02745724_03552</name>
</gene>
<dbReference type="OrthoDB" id="9808590at2"/>
<dbReference type="SUPFAM" id="SSF53756">
    <property type="entry name" value="UDP-Glycosyltransferase/glycogen phosphorylase"/>
    <property type="match status" value="1"/>
</dbReference>
<organism evidence="7 8">
    <name type="scientific">Pseudoalteromonas denitrificans DSM 6059</name>
    <dbReference type="NCBI Taxonomy" id="1123010"/>
    <lineage>
        <taxon>Bacteria</taxon>
        <taxon>Pseudomonadati</taxon>
        <taxon>Pseudomonadota</taxon>
        <taxon>Gammaproteobacteria</taxon>
        <taxon>Alteromonadales</taxon>
        <taxon>Pseudoalteromonadaceae</taxon>
        <taxon>Pseudoalteromonas</taxon>
    </lineage>
</organism>
<proteinExistence type="predicted"/>
<dbReference type="STRING" id="1123010.SAMN02745724_03552"/>
<dbReference type="InterPro" id="IPR013534">
    <property type="entry name" value="Starch_synth_cat_dom"/>
</dbReference>
<feature type="domain" description="Glycosyl transferase family 1" evidence="5">
    <location>
        <begin position="367"/>
        <end position="477"/>
    </location>
</feature>
<feature type="domain" description="Starch synthase catalytic" evidence="6">
    <location>
        <begin position="2"/>
        <end position="261"/>
    </location>
</feature>
<name>A0A1I1PQL8_9GAMM</name>
<evidence type="ECO:0000259" key="5">
    <source>
        <dbReference type="Pfam" id="PF00534"/>
    </source>
</evidence>
<evidence type="ECO:0000256" key="2">
    <source>
        <dbReference type="ARBA" id="ARBA00012588"/>
    </source>
</evidence>